<evidence type="ECO:0000313" key="7">
    <source>
        <dbReference type="Proteomes" id="UP001220395"/>
    </source>
</evidence>
<dbReference type="Proteomes" id="UP001220395">
    <property type="component" value="Plasmid unnamed2"/>
</dbReference>
<dbReference type="NCBIfam" id="TIGR01730">
    <property type="entry name" value="RND_mfp"/>
    <property type="match status" value="1"/>
</dbReference>
<dbReference type="SUPFAM" id="SSF111369">
    <property type="entry name" value="HlyD-like secretion proteins"/>
    <property type="match status" value="1"/>
</dbReference>
<name>A0ABY7TRC6_9SPHN</name>
<evidence type="ECO:0000259" key="4">
    <source>
        <dbReference type="Pfam" id="PF25973"/>
    </source>
</evidence>
<protein>
    <submittedName>
        <fullName evidence="6">Efflux RND transporter periplasmic adaptor subunit</fullName>
    </submittedName>
</protein>
<dbReference type="PANTHER" id="PTHR30097">
    <property type="entry name" value="CATION EFFLUX SYSTEM PROTEIN CUSB"/>
    <property type="match status" value="1"/>
</dbReference>
<gene>
    <name evidence="6" type="ORF">PQ455_20340</name>
</gene>
<reference evidence="6 7" key="1">
    <citation type="submission" date="2023-02" db="EMBL/GenBank/DDBJ databases">
        <title>Genome sequence of Sphingomonas naphthae.</title>
        <authorList>
            <person name="Kim S."/>
            <person name="Heo J."/>
            <person name="Kwon S.-W."/>
        </authorList>
    </citation>
    <scope>NUCLEOTIDE SEQUENCE [LARGE SCALE GENOMIC DNA]</scope>
    <source>
        <strain evidence="6 7">KACC 18716</strain>
        <plasmid evidence="6 7">unnamed2</plasmid>
    </source>
</reference>
<dbReference type="Pfam" id="PF25973">
    <property type="entry name" value="BSH_CzcB"/>
    <property type="match status" value="1"/>
</dbReference>
<comment type="similarity">
    <text evidence="1">Belongs to the membrane fusion protein (MFP) (TC 8.A.1) family.</text>
</comment>
<dbReference type="InterPro" id="IPR006143">
    <property type="entry name" value="RND_pump_MFP"/>
</dbReference>
<dbReference type="Gene3D" id="2.40.420.20">
    <property type="match status" value="1"/>
</dbReference>
<keyword evidence="6" id="KW-0614">Plasmid</keyword>
<dbReference type="InterPro" id="IPR058647">
    <property type="entry name" value="BSH_CzcB-like"/>
</dbReference>
<evidence type="ECO:0000256" key="2">
    <source>
        <dbReference type="ARBA" id="ARBA00022448"/>
    </source>
</evidence>
<dbReference type="Gene3D" id="2.40.30.170">
    <property type="match status" value="1"/>
</dbReference>
<dbReference type="Gene3D" id="2.40.50.100">
    <property type="match status" value="1"/>
</dbReference>
<dbReference type="Gene3D" id="1.10.287.470">
    <property type="entry name" value="Helix hairpin bin"/>
    <property type="match status" value="1"/>
</dbReference>
<keyword evidence="7" id="KW-1185">Reference proteome</keyword>
<organism evidence="6 7">
    <name type="scientific">Sphingomonas naphthae</name>
    <dbReference type="NCBI Taxonomy" id="1813468"/>
    <lineage>
        <taxon>Bacteria</taxon>
        <taxon>Pseudomonadati</taxon>
        <taxon>Pseudomonadota</taxon>
        <taxon>Alphaproteobacteria</taxon>
        <taxon>Sphingomonadales</taxon>
        <taxon>Sphingomonadaceae</taxon>
        <taxon>Sphingomonas</taxon>
    </lineage>
</organism>
<evidence type="ECO:0000256" key="1">
    <source>
        <dbReference type="ARBA" id="ARBA00009477"/>
    </source>
</evidence>
<evidence type="ECO:0000256" key="3">
    <source>
        <dbReference type="SAM" id="Phobius"/>
    </source>
</evidence>
<sequence length="368" mass="37249">MDKRQTYALGGTIAAALAGALAWWNYMPAAPAPVSPVPAQSRNGMLVVPANQARQLGIQVQPAASATDAPLADLPAMIAPPPNARVAVAASLPGVVMRTMVVEGDTVRRGQALAVISSRDVLSLNGDLTRAGARLGVAQSNANRLSQLDREGIIAGARADEARALAAEARADVSEKSRILRLVNGHGGSGTYTLVTPIAGRVTSANIQAGSPVEGTTAPYVIDAVDRYEVEAQLPERLVGVVRPGMTIRLGDLRGTITAVGSTIDPATRSAMVKATLPAGSAVVAGRATNISVFGPAPAGAVSVPQAALTSIDGKDVVFIATGSGFAVRHVDAGGASAGKVLLLSGVRSGERVVTSGTSALKALSQAR</sequence>
<feature type="transmembrane region" description="Helical" evidence="3">
    <location>
        <begin position="7"/>
        <end position="26"/>
    </location>
</feature>
<dbReference type="InterPro" id="IPR058649">
    <property type="entry name" value="CzcB_C"/>
</dbReference>
<feature type="domain" description="CzcB-like barrel-sandwich hybrid" evidence="4">
    <location>
        <begin position="86"/>
        <end position="222"/>
    </location>
</feature>
<dbReference type="EMBL" id="CP117413">
    <property type="protein sequence ID" value="WCT75733.1"/>
    <property type="molecule type" value="Genomic_DNA"/>
</dbReference>
<accession>A0ABY7TRC6</accession>
<keyword evidence="3" id="KW-0472">Membrane</keyword>
<feature type="domain" description="CzcB-like C-terminal circularly permuted SH3-like" evidence="5">
    <location>
        <begin position="302"/>
        <end position="362"/>
    </location>
</feature>
<keyword evidence="3" id="KW-0812">Transmembrane</keyword>
<evidence type="ECO:0000259" key="5">
    <source>
        <dbReference type="Pfam" id="PF25975"/>
    </source>
</evidence>
<dbReference type="InterPro" id="IPR051909">
    <property type="entry name" value="MFP_Cation_Efflux"/>
</dbReference>
<evidence type="ECO:0000313" key="6">
    <source>
        <dbReference type="EMBL" id="WCT75733.1"/>
    </source>
</evidence>
<geneLocation type="plasmid" evidence="6 7">
    <name>unnamed2</name>
</geneLocation>
<dbReference type="PANTHER" id="PTHR30097:SF4">
    <property type="entry name" value="SLR6042 PROTEIN"/>
    <property type="match status" value="1"/>
</dbReference>
<dbReference type="Pfam" id="PF25975">
    <property type="entry name" value="CzcB_C"/>
    <property type="match status" value="1"/>
</dbReference>
<keyword evidence="3" id="KW-1133">Transmembrane helix</keyword>
<keyword evidence="2" id="KW-0813">Transport</keyword>
<dbReference type="RefSeq" id="WP_273691935.1">
    <property type="nucleotide sequence ID" value="NZ_CP117413.1"/>
</dbReference>
<proteinExistence type="inferred from homology"/>